<evidence type="ECO:0000313" key="2">
    <source>
        <dbReference type="EMBL" id="OSC99971.1"/>
    </source>
</evidence>
<dbReference type="OrthoDB" id="2757794at2759"/>
<dbReference type="Proteomes" id="UP000193067">
    <property type="component" value="Unassembled WGS sequence"/>
</dbReference>
<name>A0A1Y2IJ78_TRAC3</name>
<keyword evidence="3" id="KW-1185">Reference proteome</keyword>
<evidence type="ECO:0000313" key="3">
    <source>
        <dbReference type="Proteomes" id="UP000193067"/>
    </source>
</evidence>
<accession>A0A1Y2IJ78</accession>
<protein>
    <submittedName>
        <fullName evidence="2">Uncharacterized protein</fullName>
    </submittedName>
</protein>
<organism evidence="2 3">
    <name type="scientific">Trametes coccinea (strain BRFM310)</name>
    <name type="common">Pycnoporus coccineus</name>
    <dbReference type="NCBI Taxonomy" id="1353009"/>
    <lineage>
        <taxon>Eukaryota</taxon>
        <taxon>Fungi</taxon>
        <taxon>Dikarya</taxon>
        <taxon>Basidiomycota</taxon>
        <taxon>Agaricomycotina</taxon>
        <taxon>Agaricomycetes</taxon>
        <taxon>Polyporales</taxon>
        <taxon>Polyporaceae</taxon>
        <taxon>Trametes</taxon>
    </lineage>
</organism>
<feature type="compositionally biased region" description="Basic residues" evidence="1">
    <location>
        <begin position="12"/>
        <end position="26"/>
    </location>
</feature>
<proteinExistence type="predicted"/>
<evidence type="ECO:0000256" key="1">
    <source>
        <dbReference type="SAM" id="MobiDB-lite"/>
    </source>
</evidence>
<sequence length="140" mass="16015">MPSTMPSTPRPAQRRTHRSPAPKRKFTLFTRAPAAPTPAPTVIRRRICTGRHVDPEWVPIPRFTALFPPHEYKLLPLAEAQKREEIVHPSLDIDDVPRAAEDQDGLSRPDRERDSLGSREPEEQEQPLRKNSRTEISHGH</sequence>
<dbReference type="EMBL" id="KZ084122">
    <property type="protein sequence ID" value="OSC99971.1"/>
    <property type="molecule type" value="Genomic_DNA"/>
</dbReference>
<dbReference type="AlphaFoldDB" id="A0A1Y2IJ78"/>
<feature type="compositionally biased region" description="Basic and acidic residues" evidence="1">
    <location>
        <begin position="95"/>
        <end position="140"/>
    </location>
</feature>
<feature type="region of interest" description="Disordered" evidence="1">
    <location>
        <begin position="1"/>
        <end position="43"/>
    </location>
</feature>
<reference evidence="2 3" key="1">
    <citation type="journal article" date="2015" name="Biotechnol. Biofuels">
        <title>Enhanced degradation of softwood versus hardwood by the white-rot fungus Pycnoporus coccineus.</title>
        <authorList>
            <person name="Couturier M."/>
            <person name="Navarro D."/>
            <person name="Chevret D."/>
            <person name="Henrissat B."/>
            <person name="Piumi F."/>
            <person name="Ruiz-Duenas F.J."/>
            <person name="Martinez A.T."/>
            <person name="Grigoriev I.V."/>
            <person name="Riley R."/>
            <person name="Lipzen A."/>
            <person name="Berrin J.G."/>
            <person name="Master E.R."/>
            <person name="Rosso M.N."/>
        </authorList>
    </citation>
    <scope>NUCLEOTIDE SEQUENCE [LARGE SCALE GENOMIC DNA]</scope>
    <source>
        <strain evidence="2 3">BRFM310</strain>
    </source>
</reference>
<feature type="region of interest" description="Disordered" evidence="1">
    <location>
        <begin position="86"/>
        <end position="140"/>
    </location>
</feature>
<gene>
    <name evidence="2" type="ORF">PYCCODRAFT_1460419</name>
</gene>